<organism evidence="5 6">
    <name type="scientific">Anopheles dirus</name>
    <dbReference type="NCBI Taxonomy" id="7168"/>
    <lineage>
        <taxon>Eukaryota</taxon>
        <taxon>Metazoa</taxon>
        <taxon>Ecdysozoa</taxon>
        <taxon>Arthropoda</taxon>
        <taxon>Hexapoda</taxon>
        <taxon>Insecta</taxon>
        <taxon>Pterygota</taxon>
        <taxon>Neoptera</taxon>
        <taxon>Endopterygota</taxon>
        <taxon>Diptera</taxon>
        <taxon>Nematocera</taxon>
        <taxon>Culicoidea</taxon>
        <taxon>Culicidae</taxon>
        <taxon>Anophelinae</taxon>
        <taxon>Anopheles</taxon>
    </lineage>
</organism>
<protein>
    <recommendedName>
        <fullName evidence="7">LRRCT domain-containing protein</fullName>
    </recommendedName>
</protein>
<reference evidence="6" key="1">
    <citation type="submission" date="2013-03" db="EMBL/GenBank/DDBJ databases">
        <title>The Genome Sequence of Anopheles dirus WRAIR2.</title>
        <authorList>
            <consortium name="The Broad Institute Genomics Platform"/>
            <person name="Neafsey D.E."/>
            <person name="Walton C."/>
            <person name="Walker B."/>
            <person name="Young S.K."/>
            <person name="Zeng Q."/>
            <person name="Gargeya S."/>
            <person name="Fitzgerald M."/>
            <person name="Haas B."/>
            <person name="Abouelleil A."/>
            <person name="Allen A.W."/>
            <person name="Alvarado L."/>
            <person name="Arachchi H.M."/>
            <person name="Berlin A.M."/>
            <person name="Chapman S.B."/>
            <person name="Gainer-Dewar J."/>
            <person name="Goldberg J."/>
            <person name="Griggs A."/>
            <person name="Gujja S."/>
            <person name="Hansen M."/>
            <person name="Howarth C."/>
            <person name="Imamovic A."/>
            <person name="Ireland A."/>
            <person name="Larimer J."/>
            <person name="McCowan C."/>
            <person name="Murphy C."/>
            <person name="Pearson M."/>
            <person name="Poon T.W."/>
            <person name="Priest M."/>
            <person name="Roberts A."/>
            <person name="Saif S."/>
            <person name="Shea T."/>
            <person name="Sisk P."/>
            <person name="Sykes S."/>
            <person name="Wortman J."/>
            <person name="Nusbaum C."/>
            <person name="Birren B."/>
        </authorList>
    </citation>
    <scope>NUCLEOTIDE SEQUENCE [LARGE SCALE GENOMIC DNA]</scope>
    <source>
        <strain evidence="6">WRAIR2</strain>
    </source>
</reference>
<dbReference type="InterPro" id="IPR001611">
    <property type="entry name" value="Leu-rich_rpt"/>
</dbReference>
<keyword evidence="4" id="KW-0732">Signal</keyword>
<dbReference type="VEuPathDB" id="VectorBase:ADIR001234"/>
<keyword evidence="3" id="KW-0812">Transmembrane</keyword>
<keyword evidence="3" id="KW-0472">Membrane</keyword>
<dbReference type="InterPro" id="IPR050541">
    <property type="entry name" value="LRR_TM_domain-containing"/>
</dbReference>
<dbReference type="AlphaFoldDB" id="A0A182N0S9"/>
<feature type="chain" id="PRO_5008129248" description="LRRCT domain-containing protein" evidence="4">
    <location>
        <begin position="21"/>
        <end position="500"/>
    </location>
</feature>
<feature type="transmembrane region" description="Helical" evidence="3">
    <location>
        <begin position="445"/>
        <end position="469"/>
    </location>
</feature>
<dbReference type="EnsemblMetazoa" id="ADIR001234-RA">
    <property type="protein sequence ID" value="ADIR001234-PA"/>
    <property type="gene ID" value="ADIR001234"/>
</dbReference>
<keyword evidence="3" id="KW-1133">Transmembrane helix</keyword>
<reference evidence="5" key="2">
    <citation type="submission" date="2020-05" db="UniProtKB">
        <authorList>
            <consortium name="EnsemblMetazoa"/>
        </authorList>
    </citation>
    <scope>IDENTIFICATION</scope>
    <source>
        <strain evidence="5">WRAIR2</strain>
    </source>
</reference>
<keyword evidence="2" id="KW-0677">Repeat</keyword>
<dbReference type="STRING" id="7168.A0A182N0S9"/>
<accession>A0A182N0S9</accession>
<evidence type="ECO:0000256" key="3">
    <source>
        <dbReference type="SAM" id="Phobius"/>
    </source>
</evidence>
<evidence type="ECO:0000256" key="2">
    <source>
        <dbReference type="ARBA" id="ARBA00022737"/>
    </source>
</evidence>
<keyword evidence="6" id="KW-1185">Reference proteome</keyword>
<keyword evidence="1" id="KW-0433">Leucine-rich repeat</keyword>
<sequence>MKTLRSVLVWPLLALVGTCAPELFEDAATVCDKCVCVVANRTLFSYDLLDCSRRNLAHMISGWPDRFETANPDREIVLSLSGNRLQTLQQLPATNTTLVFSCRHCELAEVSAGLFLDTPNILRVDLSWNSLTGEALHAGVFRGPHQEPGNFRPLPLDLLDLEANAIAALADDTFQHVAGSLRHLSLARNPLGQIADGTARALEQLVHLRFLNLAYASLTAIDEQTFQGMDALRELYLEGNQLTAIPAAVFHLTSLHFLELSENPIEVLEFPRRLAQLQYLNVSSMPVLRAVEIDTFTNVESLKMMICRNNSALEVFDLLILQHLPSLHELDLSQSGLKHLHDAAKSKPSEEPVGSKRYSNSLDLLMLSENPLHCDCELQQVLEHVGFEFMPSYVEEDETRCETPYVLTSMHVGDLFHIEVCTRPFFDVPNNSVYEKPAFLRPGAIFLSLLSVAIVVGLGIIIGLVIVCLKRRLKAHGLGFTSPVRYTSVRDSMMSTVYQP</sequence>
<dbReference type="InterPro" id="IPR032675">
    <property type="entry name" value="LRR_dom_sf"/>
</dbReference>
<dbReference type="Pfam" id="PF13855">
    <property type="entry name" value="LRR_8"/>
    <property type="match status" value="1"/>
</dbReference>
<dbReference type="PANTHER" id="PTHR24369">
    <property type="entry name" value="ANTIGEN BSP, PUTATIVE-RELATED"/>
    <property type="match status" value="1"/>
</dbReference>
<name>A0A182N0S9_9DIPT</name>
<dbReference type="Gene3D" id="3.80.10.10">
    <property type="entry name" value="Ribonuclease Inhibitor"/>
    <property type="match status" value="3"/>
</dbReference>
<proteinExistence type="predicted"/>
<evidence type="ECO:0000313" key="6">
    <source>
        <dbReference type="Proteomes" id="UP000075884"/>
    </source>
</evidence>
<dbReference type="SUPFAM" id="SSF52058">
    <property type="entry name" value="L domain-like"/>
    <property type="match status" value="1"/>
</dbReference>
<dbReference type="InterPro" id="IPR003591">
    <property type="entry name" value="Leu-rich_rpt_typical-subtyp"/>
</dbReference>
<dbReference type="SMART" id="SM00369">
    <property type="entry name" value="LRR_TYP"/>
    <property type="match status" value="6"/>
</dbReference>
<evidence type="ECO:0008006" key="7">
    <source>
        <dbReference type="Google" id="ProtNLM"/>
    </source>
</evidence>
<evidence type="ECO:0000256" key="4">
    <source>
        <dbReference type="SAM" id="SignalP"/>
    </source>
</evidence>
<evidence type="ECO:0000313" key="5">
    <source>
        <dbReference type="EnsemblMetazoa" id="ADIR001234-PA"/>
    </source>
</evidence>
<evidence type="ECO:0000256" key="1">
    <source>
        <dbReference type="ARBA" id="ARBA00022614"/>
    </source>
</evidence>
<feature type="signal peptide" evidence="4">
    <location>
        <begin position="1"/>
        <end position="20"/>
    </location>
</feature>
<dbReference type="PANTHER" id="PTHR24369:SF213">
    <property type="entry name" value="INSULIN LIKE GROWTH FACTOR BINDING PROTEIN ACID LABILE SUBUNIT"/>
    <property type="match status" value="1"/>
</dbReference>
<dbReference type="Proteomes" id="UP000075884">
    <property type="component" value="Unassembled WGS sequence"/>
</dbReference>
<dbReference type="GO" id="GO:0005886">
    <property type="term" value="C:plasma membrane"/>
    <property type="evidence" value="ECO:0007669"/>
    <property type="project" value="TreeGrafter"/>
</dbReference>